<evidence type="ECO:0008006" key="3">
    <source>
        <dbReference type="Google" id="ProtNLM"/>
    </source>
</evidence>
<name>A0ABU3TMA6_9BACT</name>
<sequence>MRFLLLVTFIGLLFQLPGRAQTSLLNSFRPGSYVLRSDRNKRLNGQMKLRSSTLLLVKDEASKTIKLTPEDVQSFQIEGNKYTVAYDFEVRQGLIDALIEQAFVEQLDSGQVVLMRYAYTIGSPATMRAGGMMTGGQSENDVYLLRWGRGTSVSAIQASWLTGGGTRFREALLPYVNQRPDLVNLIESGTITVRDLPTLVKAINTGQAYGLSTSSRN</sequence>
<evidence type="ECO:0000313" key="1">
    <source>
        <dbReference type="EMBL" id="MDU0372504.1"/>
    </source>
</evidence>
<dbReference type="Proteomes" id="UP001250698">
    <property type="component" value="Unassembled WGS sequence"/>
</dbReference>
<dbReference type="EMBL" id="JAWDJT010000015">
    <property type="protein sequence ID" value="MDU0372504.1"/>
    <property type="molecule type" value="Genomic_DNA"/>
</dbReference>
<organism evidence="1 2">
    <name type="scientific">Hymenobacter endophyticus</name>
    <dbReference type="NCBI Taxonomy" id="3076335"/>
    <lineage>
        <taxon>Bacteria</taxon>
        <taxon>Pseudomonadati</taxon>
        <taxon>Bacteroidota</taxon>
        <taxon>Cytophagia</taxon>
        <taxon>Cytophagales</taxon>
        <taxon>Hymenobacteraceae</taxon>
        <taxon>Hymenobacter</taxon>
    </lineage>
</organism>
<protein>
    <recommendedName>
        <fullName evidence="3">DUF4412 domain-containing protein</fullName>
    </recommendedName>
</protein>
<gene>
    <name evidence="1" type="ORF">ROI90_19000</name>
</gene>
<accession>A0ABU3TMA6</accession>
<reference evidence="1 2" key="1">
    <citation type="submission" date="2023-10" db="EMBL/GenBank/DDBJ databases">
        <title>Hymenobacter endophyticus sp. nov., an isolate from the leaf tissues of wheat.</title>
        <authorList>
            <person name="Dai Y."/>
        </authorList>
    </citation>
    <scope>NUCLEOTIDE SEQUENCE [LARGE SCALE GENOMIC DNA]</scope>
    <source>
        <strain evidence="1 2">ZK17L-C2</strain>
    </source>
</reference>
<evidence type="ECO:0000313" key="2">
    <source>
        <dbReference type="Proteomes" id="UP001250698"/>
    </source>
</evidence>
<keyword evidence="2" id="KW-1185">Reference proteome</keyword>
<dbReference type="RefSeq" id="WP_315999866.1">
    <property type="nucleotide sequence ID" value="NZ_JAWDJT010000015.1"/>
</dbReference>
<comment type="caution">
    <text evidence="1">The sequence shown here is derived from an EMBL/GenBank/DDBJ whole genome shotgun (WGS) entry which is preliminary data.</text>
</comment>
<proteinExistence type="predicted"/>